<accession>A0A3N4IEM1</accession>
<name>A0A3N4IEM1_ASCIM</name>
<evidence type="ECO:0000313" key="3">
    <source>
        <dbReference type="Proteomes" id="UP000275078"/>
    </source>
</evidence>
<feature type="compositionally biased region" description="Polar residues" evidence="1">
    <location>
        <begin position="59"/>
        <end position="68"/>
    </location>
</feature>
<protein>
    <submittedName>
        <fullName evidence="2">Uncharacterized protein</fullName>
    </submittedName>
</protein>
<dbReference type="Proteomes" id="UP000275078">
    <property type="component" value="Unassembled WGS sequence"/>
</dbReference>
<keyword evidence="3" id="KW-1185">Reference proteome</keyword>
<organism evidence="2 3">
    <name type="scientific">Ascobolus immersus RN42</name>
    <dbReference type="NCBI Taxonomy" id="1160509"/>
    <lineage>
        <taxon>Eukaryota</taxon>
        <taxon>Fungi</taxon>
        <taxon>Dikarya</taxon>
        <taxon>Ascomycota</taxon>
        <taxon>Pezizomycotina</taxon>
        <taxon>Pezizomycetes</taxon>
        <taxon>Pezizales</taxon>
        <taxon>Ascobolaceae</taxon>
        <taxon>Ascobolus</taxon>
    </lineage>
</organism>
<proteinExistence type="predicted"/>
<feature type="region of interest" description="Disordered" evidence="1">
    <location>
        <begin position="42"/>
        <end position="68"/>
    </location>
</feature>
<evidence type="ECO:0000256" key="1">
    <source>
        <dbReference type="SAM" id="MobiDB-lite"/>
    </source>
</evidence>
<dbReference type="EMBL" id="ML119666">
    <property type="protein sequence ID" value="RPA83148.1"/>
    <property type="molecule type" value="Genomic_DNA"/>
</dbReference>
<gene>
    <name evidence="2" type="ORF">BJ508DRAFT_360625</name>
</gene>
<sequence>MSQLTRRIMSLPLFLSSTIRFYQQNSIGNKALRTFSTFHPVTTITQGHPSPQPSPNPTAKPSLNPSTRPTPRIRHIIDLFFFRPPVPTRGIIFMPDSSYRLPEGVPFALPSKTMVARLAALSKPELSILLDFVKIQEFKQKRKLVVVFLEMEYAEVGGEKVGDFMIVGVEGSRIPPPQRAILLMVDDGGYKDRIEAIKAQVNQMAGRLNVAPVTPDQLAKAFSPYIAAGSRPAQPSTRRTFYILDVFDPARSWSNPIGTDNGPKIHTGTNIFTSPTGRDRISKAEVWKRLRMMSSLERDAILFNAFQEFYNEEREKRRKDLDITFLTMQVDRGEDSNKAVKKLMVEFV</sequence>
<dbReference type="AlphaFoldDB" id="A0A3N4IEM1"/>
<reference evidence="2 3" key="1">
    <citation type="journal article" date="2018" name="Nat. Ecol. Evol.">
        <title>Pezizomycetes genomes reveal the molecular basis of ectomycorrhizal truffle lifestyle.</title>
        <authorList>
            <person name="Murat C."/>
            <person name="Payen T."/>
            <person name="Noel B."/>
            <person name="Kuo A."/>
            <person name="Morin E."/>
            <person name="Chen J."/>
            <person name="Kohler A."/>
            <person name="Krizsan K."/>
            <person name="Balestrini R."/>
            <person name="Da Silva C."/>
            <person name="Montanini B."/>
            <person name="Hainaut M."/>
            <person name="Levati E."/>
            <person name="Barry K.W."/>
            <person name="Belfiori B."/>
            <person name="Cichocki N."/>
            <person name="Clum A."/>
            <person name="Dockter R.B."/>
            <person name="Fauchery L."/>
            <person name="Guy J."/>
            <person name="Iotti M."/>
            <person name="Le Tacon F."/>
            <person name="Lindquist E.A."/>
            <person name="Lipzen A."/>
            <person name="Malagnac F."/>
            <person name="Mello A."/>
            <person name="Molinier V."/>
            <person name="Miyauchi S."/>
            <person name="Poulain J."/>
            <person name="Riccioni C."/>
            <person name="Rubini A."/>
            <person name="Sitrit Y."/>
            <person name="Splivallo R."/>
            <person name="Traeger S."/>
            <person name="Wang M."/>
            <person name="Zifcakova L."/>
            <person name="Wipf D."/>
            <person name="Zambonelli A."/>
            <person name="Paolocci F."/>
            <person name="Nowrousian M."/>
            <person name="Ottonello S."/>
            <person name="Baldrian P."/>
            <person name="Spatafora J.W."/>
            <person name="Henrissat B."/>
            <person name="Nagy L.G."/>
            <person name="Aury J.M."/>
            <person name="Wincker P."/>
            <person name="Grigoriev I.V."/>
            <person name="Bonfante P."/>
            <person name="Martin F.M."/>
        </authorList>
    </citation>
    <scope>NUCLEOTIDE SEQUENCE [LARGE SCALE GENOMIC DNA]</scope>
    <source>
        <strain evidence="2 3">RN42</strain>
    </source>
</reference>
<evidence type="ECO:0000313" key="2">
    <source>
        <dbReference type="EMBL" id="RPA83148.1"/>
    </source>
</evidence>